<organism evidence="2 3">
    <name type="scientific">Uabimicrobium amorphum</name>
    <dbReference type="NCBI Taxonomy" id="2596890"/>
    <lineage>
        <taxon>Bacteria</taxon>
        <taxon>Pseudomonadati</taxon>
        <taxon>Planctomycetota</taxon>
        <taxon>Candidatus Uabimicrobiia</taxon>
        <taxon>Candidatus Uabimicrobiales</taxon>
        <taxon>Candidatus Uabimicrobiaceae</taxon>
        <taxon>Candidatus Uabimicrobium</taxon>
    </lineage>
</organism>
<proteinExistence type="predicted"/>
<name>A0A5S9IJR0_UABAM</name>
<feature type="transmembrane region" description="Helical" evidence="1">
    <location>
        <begin position="63"/>
        <end position="83"/>
    </location>
</feature>
<protein>
    <recommendedName>
        <fullName evidence="4">Ferric oxidoreductase domain-containing protein</fullName>
    </recommendedName>
</protein>
<feature type="transmembrane region" description="Helical" evidence="1">
    <location>
        <begin position="103"/>
        <end position="124"/>
    </location>
</feature>
<feature type="transmembrane region" description="Helical" evidence="1">
    <location>
        <begin position="131"/>
        <end position="150"/>
    </location>
</feature>
<gene>
    <name evidence="2" type="ORF">UABAM_00663</name>
</gene>
<sequence>MIVTLLVNLFYAILRYNVFGNVPWEQLPLYVVNKAVSFSAIFCISLSVVWSKLPSKKIQVRKFLGLYGFALAIFHVLLSVILLNPEYYSTFFDGQKINLRGNIIILCGALAFMSFLIAASCSIVNSPTSLLYIRPCVTIAIIFAATHIFFRGKNTWINPYNWYGYMPPISLLSFTVVIIAIASKAYTKK</sequence>
<evidence type="ECO:0000256" key="1">
    <source>
        <dbReference type="SAM" id="Phobius"/>
    </source>
</evidence>
<accession>A0A5S9IJR0</accession>
<evidence type="ECO:0008006" key="4">
    <source>
        <dbReference type="Google" id="ProtNLM"/>
    </source>
</evidence>
<evidence type="ECO:0000313" key="3">
    <source>
        <dbReference type="Proteomes" id="UP000326354"/>
    </source>
</evidence>
<dbReference type="Proteomes" id="UP000326354">
    <property type="component" value="Chromosome"/>
</dbReference>
<feature type="transmembrane region" description="Helical" evidence="1">
    <location>
        <begin position="30"/>
        <end position="51"/>
    </location>
</feature>
<evidence type="ECO:0000313" key="2">
    <source>
        <dbReference type="EMBL" id="BBM82320.1"/>
    </source>
</evidence>
<dbReference type="EMBL" id="AP019860">
    <property type="protein sequence ID" value="BBM82320.1"/>
    <property type="molecule type" value="Genomic_DNA"/>
</dbReference>
<keyword evidence="3" id="KW-1185">Reference proteome</keyword>
<reference evidence="2 3" key="1">
    <citation type="submission" date="2019-08" db="EMBL/GenBank/DDBJ databases">
        <title>Complete genome sequence of Candidatus Uab amorphum.</title>
        <authorList>
            <person name="Shiratori T."/>
            <person name="Suzuki S."/>
            <person name="Kakizawa Y."/>
            <person name="Ishida K."/>
        </authorList>
    </citation>
    <scope>NUCLEOTIDE SEQUENCE [LARGE SCALE GENOMIC DNA]</scope>
    <source>
        <strain evidence="2 3">SRT547</strain>
    </source>
</reference>
<dbReference type="KEGG" id="uam:UABAM_00663"/>
<keyword evidence="1" id="KW-1133">Transmembrane helix</keyword>
<dbReference type="AlphaFoldDB" id="A0A5S9IJR0"/>
<keyword evidence="1" id="KW-0472">Membrane</keyword>
<feature type="transmembrane region" description="Helical" evidence="1">
    <location>
        <begin position="162"/>
        <end position="182"/>
    </location>
</feature>
<keyword evidence="1" id="KW-0812">Transmembrane</keyword>